<dbReference type="PANTHER" id="PTHR45348">
    <property type="entry name" value="HYPOTHETICAL OXIDOREDUCTASE (EUROFUNG)"/>
    <property type="match status" value="1"/>
</dbReference>
<gene>
    <name evidence="2" type="ORF">HW566_00895</name>
</gene>
<feature type="domain" description="Enoyl reductase (ER)" evidence="1">
    <location>
        <begin position="11"/>
        <end position="293"/>
    </location>
</feature>
<dbReference type="Gene3D" id="3.40.50.720">
    <property type="entry name" value="NAD(P)-binding Rossmann-like Domain"/>
    <property type="match status" value="1"/>
</dbReference>
<evidence type="ECO:0000313" key="3">
    <source>
        <dbReference type="Proteomes" id="UP000509638"/>
    </source>
</evidence>
<dbReference type="SUPFAM" id="SSF51735">
    <property type="entry name" value="NAD(P)-binding Rossmann-fold domains"/>
    <property type="match status" value="1"/>
</dbReference>
<dbReference type="SUPFAM" id="SSF50129">
    <property type="entry name" value="GroES-like"/>
    <property type="match status" value="1"/>
</dbReference>
<dbReference type="InterPro" id="IPR036291">
    <property type="entry name" value="NAD(P)-bd_dom_sf"/>
</dbReference>
<proteinExistence type="predicted"/>
<dbReference type="InterPro" id="IPR013154">
    <property type="entry name" value="ADH-like_N"/>
</dbReference>
<name>A0A7D5ETY0_9MICO</name>
<reference evidence="2 3" key="1">
    <citation type="submission" date="2020-06" db="EMBL/GenBank/DDBJ databases">
        <authorList>
            <person name="Jo H."/>
        </authorList>
    </citation>
    <scope>NUCLEOTIDE SEQUENCE [LARGE SCALE GENOMIC DNA]</scope>
    <source>
        <strain evidence="2 3">I46</strain>
    </source>
</reference>
<evidence type="ECO:0000313" key="2">
    <source>
        <dbReference type="EMBL" id="QLD13145.1"/>
    </source>
</evidence>
<dbReference type="InterPro" id="IPR020843">
    <property type="entry name" value="ER"/>
</dbReference>
<sequence>MSLNAAAWLASPRADLVVRPADMPVPGRGEILIRNRALAVNPLEVKQGTGDLMYRWLSYPMILGEDVAGVVEAVGPDVTRFSAGDRVVAYAVGMERGRRHDAEGGFQLFTVVREDLASPLPESIGYTDAVVLPLAVSTAATALFQDDALALVPPTPGPAGTGTGTILVWGGSTSVGMNAIQLAVAAGYRVIATASARNAGFLRDLGASDVVDYRSPDVERDILAGLSGESLAGVVAIGPGSGAPAVRIAAAAGAKRVALLSPPVSFGSIPRRGRRSAAFIRTMSRVAIGQLAIQLRARAAGVRAGFVWGSTLMANEVGPMLWERYLPDALADGRHVCAPAAEVVGDGLESIQHALDRLHAGVSARKLVVTL</sequence>
<dbReference type="PANTHER" id="PTHR45348:SF2">
    <property type="entry name" value="ZINC-TYPE ALCOHOL DEHYDROGENASE-LIKE PROTEIN C2E1P3.01"/>
    <property type="match status" value="1"/>
</dbReference>
<accession>A0A7D5ETY0</accession>
<dbReference type="InterPro" id="IPR011032">
    <property type="entry name" value="GroES-like_sf"/>
</dbReference>
<dbReference type="Gene3D" id="3.90.180.10">
    <property type="entry name" value="Medium-chain alcohol dehydrogenases, catalytic domain"/>
    <property type="match status" value="1"/>
</dbReference>
<organism evidence="2 3">
    <name type="scientific">Microbacterium oleivorans</name>
    <dbReference type="NCBI Taxonomy" id="273677"/>
    <lineage>
        <taxon>Bacteria</taxon>
        <taxon>Bacillati</taxon>
        <taxon>Actinomycetota</taxon>
        <taxon>Actinomycetes</taxon>
        <taxon>Micrococcales</taxon>
        <taxon>Microbacteriaceae</taxon>
        <taxon>Microbacterium</taxon>
    </lineage>
</organism>
<dbReference type="AlphaFoldDB" id="A0A7D5ETY0"/>
<dbReference type="EMBL" id="CP058316">
    <property type="protein sequence ID" value="QLD13145.1"/>
    <property type="molecule type" value="Genomic_DNA"/>
</dbReference>
<protein>
    <submittedName>
        <fullName evidence="2">Zinc-binding alcohol dehydrogenase family protein</fullName>
    </submittedName>
</protein>
<evidence type="ECO:0000259" key="1">
    <source>
        <dbReference type="SMART" id="SM00829"/>
    </source>
</evidence>
<dbReference type="GO" id="GO:0016651">
    <property type="term" value="F:oxidoreductase activity, acting on NAD(P)H"/>
    <property type="evidence" value="ECO:0007669"/>
    <property type="project" value="InterPro"/>
</dbReference>
<dbReference type="Pfam" id="PF08240">
    <property type="entry name" value="ADH_N"/>
    <property type="match status" value="1"/>
</dbReference>
<dbReference type="InterPro" id="IPR047122">
    <property type="entry name" value="Trans-enoyl_RdTase-like"/>
</dbReference>
<dbReference type="CDD" id="cd08249">
    <property type="entry name" value="enoyl_reductase_like"/>
    <property type="match status" value="1"/>
</dbReference>
<dbReference type="SMART" id="SM00829">
    <property type="entry name" value="PKS_ER"/>
    <property type="match status" value="1"/>
</dbReference>
<dbReference type="Proteomes" id="UP000509638">
    <property type="component" value="Chromosome"/>
</dbReference>